<name>A0ABR5NF32_BRECH</name>
<protein>
    <recommendedName>
        <fullName evidence="1">FAS1-like dehydratase domain-containing protein</fullName>
    </recommendedName>
</protein>
<dbReference type="InterPro" id="IPR039569">
    <property type="entry name" value="FAS1-like_DH_region"/>
</dbReference>
<evidence type="ECO:0000313" key="2">
    <source>
        <dbReference type="EMBL" id="KQL50152.1"/>
    </source>
</evidence>
<dbReference type="Gene3D" id="3.10.129.10">
    <property type="entry name" value="Hotdog Thioesterase"/>
    <property type="match status" value="1"/>
</dbReference>
<organism evidence="2 3">
    <name type="scientific">Brevibacillus choshinensis</name>
    <dbReference type="NCBI Taxonomy" id="54911"/>
    <lineage>
        <taxon>Bacteria</taxon>
        <taxon>Bacillati</taxon>
        <taxon>Bacillota</taxon>
        <taxon>Bacilli</taxon>
        <taxon>Bacillales</taxon>
        <taxon>Paenibacillaceae</taxon>
        <taxon>Brevibacillus</taxon>
    </lineage>
</organism>
<dbReference type="EMBL" id="LJJB01000007">
    <property type="protein sequence ID" value="KQL50152.1"/>
    <property type="molecule type" value="Genomic_DNA"/>
</dbReference>
<dbReference type="Proteomes" id="UP000051063">
    <property type="component" value="Unassembled WGS sequence"/>
</dbReference>
<evidence type="ECO:0000313" key="3">
    <source>
        <dbReference type="Proteomes" id="UP000051063"/>
    </source>
</evidence>
<gene>
    <name evidence="2" type="ORF">AN963_06695</name>
</gene>
<sequence>MESKIESKIGTKTGTTTFTVELGKVKEFARALGDPHPSYETGECLPPTFGTVIDFWSGDSSLSALLNLNMAKVLHGGQEYEYVGKIRPGDVITTEGEVENAYTKAGMNFFVVRKTYRNQNGETVLLSRSTIIERHGEEESD</sequence>
<comment type="caution">
    <text evidence="2">The sequence shown here is derived from an EMBL/GenBank/DDBJ whole genome shotgun (WGS) entry which is preliminary data.</text>
</comment>
<proteinExistence type="predicted"/>
<dbReference type="CDD" id="cd03441">
    <property type="entry name" value="R_hydratase_like"/>
    <property type="match status" value="1"/>
</dbReference>
<dbReference type="SUPFAM" id="SSF54637">
    <property type="entry name" value="Thioesterase/thiol ester dehydrase-isomerase"/>
    <property type="match status" value="1"/>
</dbReference>
<dbReference type="Pfam" id="PF13452">
    <property type="entry name" value="FAS1_DH_region"/>
    <property type="match status" value="1"/>
</dbReference>
<evidence type="ECO:0000259" key="1">
    <source>
        <dbReference type="Pfam" id="PF13452"/>
    </source>
</evidence>
<reference evidence="2 3" key="1">
    <citation type="submission" date="2015-09" db="EMBL/GenBank/DDBJ databases">
        <title>Genome sequencing project for genomic taxonomy and phylogenomics of Bacillus-like bacteria.</title>
        <authorList>
            <person name="Liu B."/>
            <person name="Wang J."/>
            <person name="Zhu Y."/>
            <person name="Liu G."/>
            <person name="Chen Q."/>
            <person name="Chen Z."/>
            <person name="Lan J."/>
            <person name="Che J."/>
            <person name="Ge C."/>
            <person name="Shi H."/>
            <person name="Pan Z."/>
            <person name="Liu X."/>
        </authorList>
    </citation>
    <scope>NUCLEOTIDE SEQUENCE [LARGE SCALE GENOMIC DNA]</scope>
    <source>
        <strain evidence="2 3">DSM 8552</strain>
    </source>
</reference>
<dbReference type="InterPro" id="IPR029069">
    <property type="entry name" value="HotDog_dom_sf"/>
</dbReference>
<accession>A0ABR5NF32</accession>
<feature type="domain" description="FAS1-like dehydratase" evidence="1">
    <location>
        <begin position="8"/>
        <end position="125"/>
    </location>
</feature>
<keyword evidence="3" id="KW-1185">Reference proteome</keyword>